<reference evidence="1" key="1">
    <citation type="submission" date="2024-12" db="EMBL/GenBank/DDBJ databases">
        <title>Comparative genomics and development of molecular markers within Purpureocillium lilacinum and among Purpureocillium species.</title>
        <authorList>
            <person name="Yeh Z.-Y."/>
            <person name="Ni N.-T."/>
            <person name="Lo P.-H."/>
            <person name="Mushyakhwo K."/>
            <person name="Lin C.-F."/>
            <person name="Nai Y.-S."/>
        </authorList>
    </citation>
    <scope>NUCLEOTIDE SEQUENCE</scope>
    <source>
        <strain evidence="1">NCHU-NPUST-175</strain>
    </source>
</reference>
<proteinExistence type="predicted"/>
<evidence type="ECO:0000313" key="2">
    <source>
        <dbReference type="Proteomes" id="UP001638806"/>
    </source>
</evidence>
<organism evidence="1 2">
    <name type="scientific">Purpureocillium lilacinum</name>
    <name type="common">Paecilomyces lilacinus</name>
    <dbReference type="NCBI Taxonomy" id="33203"/>
    <lineage>
        <taxon>Eukaryota</taxon>
        <taxon>Fungi</taxon>
        <taxon>Dikarya</taxon>
        <taxon>Ascomycota</taxon>
        <taxon>Pezizomycotina</taxon>
        <taxon>Sordariomycetes</taxon>
        <taxon>Hypocreomycetidae</taxon>
        <taxon>Hypocreales</taxon>
        <taxon>Ophiocordycipitaceae</taxon>
        <taxon>Purpureocillium</taxon>
    </lineage>
</organism>
<keyword evidence="2" id="KW-1185">Reference proteome</keyword>
<accession>A0ACC4DY59</accession>
<name>A0ACC4DY59_PURLI</name>
<comment type="caution">
    <text evidence="1">The sequence shown here is derived from an EMBL/GenBank/DDBJ whole genome shotgun (WGS) entry which is preliminary data.</text>
</comment>
<dbReference type="EMBL" id="JBGNUJ010000003">
    <property type="protein sequence ID" value="KAL3961297.1"/>
    <property type="molecule type" value="Genomic_DNA"/>
</dbReference>
<sequence>MRLHVRFIGADRLARLTGAGPIALDAMRDKQPMPKPVADAMKEISEETIRQGSRIWIDAEQQALQHGLDEWVIDLMRQYNRNGEALIYNTIQAYLKGSQANACRHLKLAAEEGWTAAIKLPETDRSYNSIVNMLLTQRWSTGQEADKFPSVALFLATHNTESAQKALATHRGRVAAGLPYRKTGMRCARGGEGQGVAQAPGVFKCLSWGSVSECMGYLYRRAVENRGAVERTEHMLKALEAGITSQGVWVDKTRASSKKFLALRHVHRLAFRRVCRTHEAMGITTHIASVTGRRCKNVKHMLLTTAQATFTLTVSR</sequence>
<evidence type="ECO:0000313" key="1">
    <source>
        <dbReference type="EMBL" id="KAL3961297.1"/>
    </source>
</evidence>
<dbReference type="Proteomes" id="UP001638806">
    <property type="component" value="Unassembled WGS sequence"/>
</dbReference>
<gene>
    <name evidence="1" type="ORF">ACCO45_002820</name>
</gene>
<protein>
    <submittedName>
        <fullName evidence="1">Uncharacterized protein</fullName>
    </submittedName>
</protein>